<keyword evidence="5 9" id="KW-0472">Membrane</keyword>
<proteinExistence type="predicted"/>
<reference evidence="11 12" key="1">
    <citation type="submission" date="2018-03" db="EMBL/GenBank/DDBJ databases">
        <title>Draft genome sequence of Rohu Carp (Labeo rohita).</title>
        <authorList>
            <person name="Das P."/>
            <person name="Kushwaha B."/>
            <person name="Joshi C.G."/>
            <person name="Kumar D."/>
            <person name="Nagpure N.S."/>
            <person name="Sahoo L."/>
            <person name="Das S.P."/>
            <person name="Bit A."/>
            <person name="Patnaik S."/>
            <person name="Meher P.K."/>
            <person name="Jayasankar P."/>
            <person name="Koringa P.G."/>
            <person name="Patel N.V."/>
            <person name="Hinsu A.T."/>
            <person name="Kumar R."/>
            <person name="Pandey M."/>
            <person name="Agarwal S."/>
            <person name="Srivastava S."/>
            <person name="Singh M."/>
            <person name="Iquebal M.A."/>
            <person name="Jaiswal S."/>
            <person name="Angadi U.B."/>
            <person name="Kumar N."/>
            <person name="Raza M."/>
            <person name="Shah T.M."/>
            <person name="Rai A."/>
            <person name="Jena J.K."/>
        </authorList>
    </citation>
    <scope>NUCLEOTIDE SEQUENCE [LARGE SCALE GENOMIC DNA]</scope>
    <source>
        <strain evidence="11">DASCIFA01</strain>
        <tissue evidence="11">Testis</tissue>
    </source>
</reference>
<sequence length="410" mass="45393">MPSLVGSISEMTMLVNPARSTDQDVVVSCSATGKPTPNIQWKSAEEDLNNYRSSNFSTLNKDSSTTITSNLTLPLSEFNGKFVECVAQSDIIEKSSQISVPEKDYKENKVTLRNYIIPMMVLIIISIFIIAIYLHTKFNAYLSDIVARGNTSVEFGQDALFSCSMSDASGVKQVTWQRVRNKETVQTLATYSDLFKHQVDEQYVGKVTFIAASANSTSIEIKNATFEDEACYICSFKVYPFQPKRQTLCLTVKGLTEITTSVNPAPNTDQDVVVSCSATGKPAPTIQWKSAGKDLNNFSPSNFSTLNKDSSTTITSNLTVPLSEFNGKFVECVAQSDSVEKSEQIYVPVKDYNVNNDTTRSYIITLSVLICMAVVVLIITIICLYTRLKRTTFGKKSTYEEHLNAPSEEC</sequence>
<accession>A0A498LZF1</accession>
<dbReference type="Gene3D" id="2.60.40.10">
    <property type="entry name" value="Immunoglobulins"/>
    <property type="match status" value="3"/>
</dbReference>
<dbReference type="InterPro" id="IPR003599">
    <property type="entry name" value="Ig_sub"/>
</dbReference>
<dbReference type="STRING" id="84645.A0A498LZF1"/>
<keyword evidence="8" id="KW-0393">Immunoglobulin domain</keyword>
<evidence type="ECO:0000256" key="5">
    <source>
        <dbReference type="ARBA" id="ARBA00023136"/>
    </source>
</evidence>
<keyword evidence="3" id="KW-0732">Signal</keyword>
<evidence type="ECO:0000256" key="8">
    <source>
        <dbReference type="ARBA" id="ARBA00023319"/>
    </source>
</evidence>
<keyword evidence="2 9" id="KW-0812">Transmembrane</keyword>
<comment type="caution">
    <text evidence="11">The sequence shown here is derived from an EMBL/GenBank/DDBJ whole genome shotgun (WGS) entry which is preliminary data.</text>
</comment>
<dbReference type="Pfam" id="PF08205">
    <property type="entry name" value="C2-set_2"/>
    <property type="match status" value="2"/>
</dbReference>
<evidence type="ECO:0000256" key="9">
    <source>
        <dbReference type="SAM" id="Phobius"/>
    </source>
</evidence>
<keyword evidence="12" id="KW-1185">Reference proteome</keyword>
<dbReference type="InterPro" id="IPR007110">
    <property type="entry name" value="Ig-like_dom"/>
</dbReference>
<dbReference type="GO" id="GO:0034113">
    <property type="term" value="P:heterotypic cell-cell adhesion"/>
    <property type="evidence" value="ECO:0007669"/>
    <property type="project" value="TreeGrafter"/>
</dbReference>
<dbReference type="InterPro" id="IPR047164">
    <property type="entry name" value="OX2G-like"/>
</dbReference>
<dbReference type="Proteomes" id="UP000290572">
    <property type="component" value="Unassembled WGS sequence"/>
</dbReference>
<dbReference type="Pfam" id="PF07686">
    <property type="entry name" value="V-set"/>
    <property type="match status" value="1"/>
</dbReference>
<gene>
    <name evidence="11" type="ORF">ROHU_030406</name>
</gene>
<evidence type="ECO:0000259" key="10">
    <source>
        <dbReference type="PROSITE" id="PS50835"/>
    </source>
</evidence>
<evidence type="ECO:0000256" key="3">
    <source>
        <dbReference type="ARBA" id="ARBA00022729"/>
    </source>
</evidence>
<protein>
    <submittedName>
        <fullName evidence="11">OX-2 membrane glyco-like protein</fullName>
    </submittedName>
</protein>
<comment type="subcellular location">
    <subcellularLocation>
        <location evidence="1">Membrane</location>
        <topology evidence="1">Single-pass membrane protein</topology>
    </subcellularLocation>
</comment>
<dbReference type="GO" id="GO:0098632">
    <property type="term" value="F:cell-cell adhesion mediator activity"/>
    <property type="evidence" value="ECO:0007669"/>
    <property type="project" value="InterPro"/>
</dbReference>
<dbReference type="SUPFAM" id="SSF48726">
    <property type="entry name" value="Immunoglobulin"/>
    <property type="match status" value="3"/>
</dbReference>
<feature type="domain" description="Ig-like" evidence="10">
    <location>
        <begin position="118"/>
        <end position="234"/>
    </location>
</feature>
<feature type="transmembrane region" description="Helical" evidence="9">
    <location>
        <begin position="362"/>
        <end position="386"/>
    </location>
</feature>
<dbReference type="AlphaFoldDB" id="A0A498LZF1"/>
<dbReference type="GO" id="GO:0150079">
    <property type="term" value="P:negative regulation of neuroinflammatory response"/>
    <property type="evidence" value="ECO:0007669"/>
    <property type="project" value="TreeGrafter"/>
</dbReference>
<name>A0A498LZF1_LABRO</name>
<dbReference type="PANTHER" id="PTHR46841:SF7">
    <property type="entry name" value="IG-LIKE DOMAIN-CONTAINING PROTEIN"/>
    <property type="match status" value="1"/>
</dbReference>
<keyword evidence="7" id="KW-0325">Glycoprotein</keyword>
<dbReference type="InterPro" id="IPR013162">
    <property type="entry name" value="CD80_C2-set"/>
</dbReference>
<evidence type="ECO:0000313" key="11">
    <source>
        <dbReference type="EMBL" id="RXN10775.1"/>
    </source>
</evidence>
<feature type="domain" description="Ig-like" evidence="10">
    <location>
        <begin position="243"/>
        <end position="346"/>
    </location>
</feature>
<evidence type="ECO:0000256" key="7">
    <source>
        <dbReference type="ARBA" id="ARBA00023180"/>
    </source>
</evidence>
<dbReference type="InterPro" id="IPR003598">
    <property type="entry name" value="Ig_sub2"/>
</dbReference>
<organism evidence="11 12">
    <name type="scientific">Labeo rohita</name>
    <name type="common">Indian major carp</name>
    <name type="synonym">Cyprinus rohita</name>
    <dbReference type="NCBI Taxonomy" id="84645"/>
    <lineage>
        <taxon>Eukaryota</taxon>
        <taxon>Metazoa</taxon>
        <taxon>Chordata</taxon>
        <taxon>Craniata</taxon>
        <taxon>Vertebrata</taxon>
        <taxon>Euteleostomi</taxon>
        <taxon>Actinopterygii</taxon>
        <taxon>Neopterygii</taxon>
        <taxon>Teleostei</taxon>
        <taxon>Ostariophysi</taxon>
        <taxon>Cypriniformes</taxon>
        <taxon>Cyprinidae</taxon>
        <taxon>Labeoninae</taxon>
        <taxon>Labeonini</taxon>
        <taxon>Labeo</taxon>
    </lineage>
</organism>
<keyword evidence="4 9" id="KW-1133">Transmembrane helix</keyword>
<evidence type="ECO:0000313" key="12">
    <source>
        <dbReference type="Proteomes" id="UP000290572"/>
    </source>
</evidence>
<evidence type="ECO:0000256" key="1">
    <source>
        <dbReference type="ARBA" id="ARBA00004167"/>
    </source>
</evidence>
<dbReference type="SMART" id="SM00408">
    <property type="entry name" value="IGc2"/>
    <property type="match status" value="3"/>
</dbReference>
<dbReference type="GO" id="GO:0016020">
    <property type="term" value="C:membrane"/>
    <property type="evidence" value="ECO:0007669"/>
    <property type="project" value="UniProtKB-SubCell"/>
</dbReference>
<dbReference type="EMBL" id="QBIY01013173">
    <property type="protein sequence ID" value="RXN10775.1"/>
    <property type="molecule type" value="Genomic_DNA"/>
</dbReference>
<dbReference type="SMART" id="SM00406">
    <property type="entry name" value="IGv"/>
    <property type="match status" value="1"/>
</dbReference>
<dbReference type="InterPro" id="IPR036179">
    <property type="entry name" value="Ig-like_dom_sf"/>
</dbReference>
<dbReference type="GO" id="GO:0043025">
    <property type="term" value="C:neuronal cell body"/>
    <property type="evidence" value="ECO:0007669"/>
    <property type="project" value="TreeGrafter"/>
</dbReference>
<evidence type="ECO:0000256" key="4">
    <source>
        <dbReference type="ARBA" id="ARBA00022989"/>
    </source>
</evidence>
<keyword evidence="6" id="KW-1015">Disulfide bond</keyword>
<dbReference type="SMART" id="SM00409">
    <property type="entry name" value="IG"/>
    <property type="match status" value="3"/>
</dbReference>
<evidence type="ECO:0000256" key="6">
    <source>
        <dbReference type="ARBA" id="ARBA00023157"/>
    </source>
</evidence>
<dbReference type="PANTHER" id="PTHR46841">
    <property type="entry name" value="OX-2 MEMBRANE GLYCOPROTEIN"/>
    <property type="match status" value="1"/>
</dbReference>
<dbReference type="InterPro" id="IPR013783">
    <property type="entry name" value="Ig-like_fold"/>
</dbReference>
<evidence type="ECO:0000256" key="2">
    <source>
        <dbReference type="ARBA" id="ARBA00022692"/>
    </source>
</evidence>
<dbReference type="GO" id="GO:0009986">
    <property type="term" value="C:cell surface"/>
    <property type="evidence" value="ECO:0007669"/>
    <property type="project" value="TreeGrafter"/>
</dbReference>
<feature type="transmembrane region" description="Helical" evidence="9">
    <location>
        <begin position="115"/>
        <end position="134"/>
    </location>
</feature>
<dbReference type="GO" id="GO:0030424">
    <property type="term" value="C:axon"/>
    <property type="evidence" value="ECO:0007669"/>
    <property type="project" value="TreeGrafter"/>
</dbReference>
<dbReference type="PROSITE" id="PS50835">
    <property type="entry name" value="IG_LIKE"/>
    <property type="match status" value="3"/>
</dbReference>
<feature type="domain" description="Ig-like" evidence="10">
    <location>
        <begin position="2"/>
        <end position="99"/>
    </location>
</feature>
<dbReference type="InterPro" id="IPR013106">
    <property type="entry name" value="Ig_V-set"/>
</dbReference>